<dbReference type="RefSeq" id="WP_008480537.1">
    <property type="nucleotide sequence ID" value="NZ_CAGS01000462.1"/>
</dbReference>
<dbReference type="GO" id="GO:0004169">
    <property type="term" value="F:dolichyl-phosphate-mannose-protein mannosyltransferase activity"/>
    <property type="evidence" value="ECO:0007669"/>
    <property type="project" value="UniProtKB-UniRule"/>
</dbReference>
<comment type="pathway">
    <text evidence="2 10">Protein modification; protein glycosylation.</text>
</comment>
<dbReference type="Proteomes" id="UP000004221">
    <property type="component" value="Unassembled WGS sequence"/>
</dbReference>
<feature type="domain" description="ArnT-like N-terminal" evidence="11">
    <location>
        <begin position="38"/>
        <end position="278"/>
    </location>
</feature>
<feature type="transmembrane region" description="Helical" evidence="10">
    <location>
        <begin position="220"/>
        <end position="237"/>
    </location>
</feature>
<dbReference type="UniPathway" id="UPA00378"/>
<dbReference type="AlphaFoldDB" id="I4ELI9"/>
<evidence type="ECO:0000256" key="3">
    <source>
        <dbReference type="ARBA" id="ARBA00007222"/>
    </source>
</evidence>
<evidence type="ECO:0000256" key="9">
    <source>
        <dbReference type="ARBA" id="ARBA00093617"/>
    </source>
</evidence>
<feature type="domain" description="Protein O-mannosyl-transferase C-terminal four TM" evidence="12">
    <location>
        <begin position="287"/>
        <end position="460"/>
    </location>
</feature>
<evidence type="ECO:0000256" key="1">
    <source>
        <dbReference type="ARBA" id="ARBA00004127"/>
    </source>
</evidence>
<comment type="similarity">
    <text evidence="3 10">Belongs to the glycosyltransferase 39 family.</text>
</comment>
<comment type="function">
    <text evidence="10">Protein O-mannosyltransferase that catalyzes the transfer of a single mannose residue from a polyprenol phospho-mannosyl lipidic donor to the hydroxyl group of selected serine and threonine residues in acceptor proteins.</text>
</comment>
<feature type="transmembrane region" description="Helical" evidence="10">
    <location>
        <begin position="421"/>
        <end position="444"/>
    </location>
</feature>
<keyword evidence="10" id="KW-1003">Cell membrane</keyword>
<reference evidence="13 14" key="1">
    <citation type="journal article" date="2012" name="ISME J.">
        <title>Nitrification expanded: discovery, physiology and genomics of a nitrite-oxidizing bacterium from the phylum Chloroflexi.</title>
        <authorList>
            <person name="Sorokin D.Y."/>
            <person name="Lucker S."/>
            <person name="Vejmelkova D."/>
            <person name="Kostrikina N.A."/>
            <person name="Kleerebezem R."/>
            <person name="Rijpstra W.I."/>
            <person name="Damste J.S."/>
            <person name="Le Paslier D."/>
            <person name="Muyzer G."/>
            <person name="Wagner M."/>
            <person name="van Loosdrecht M.C."/>
            <person name="Daims H."/>
        </authorList>
    </citation>
    <scope>NUCLEOTIDE SEQUENCE [LARGE SCALE GENOMIC DNA]</scope>
    <source>
        <strain evidence="14">none</strain>
    </source>
</reference>
<feature type="transmembrane region" description="Helical" evidence="10">
    <location>
        <begin position="344"/>
        <end position="361"/>
    </location>
</feature>
<dbReference type="InterPro" id="IPR003342">
    <property type="entry name" value="ArnT-like_N"/>
</dbReference>
<dbReference type="Pfam" id="PF16192">
    <property type="entry name" value="PMT_4TMC"/>
    <property type="match status" value="1"/>
</dbReference>
<evidence type="ECO:0000256" key="4">
    <source>
        <dbReference type="ARBA" id="ARBA00022676"/>
    </source>
</evidence>
<dbReference type="GO" id="GO:0012505">
    <property type="term" value="C:endomembrane system"/>
    <property type="evidence" value="ECO:0007669"/>
    <property type="project" value="UniProtKB-SubCell"/>
</dbReference>
<feature type="transmembrane region" description="Helical" evidence="10">
    <location>
        <begin position="197"/>
        <end position="214"/>
    </location>
</feature>
<evidence type="ECO:0000256" key="10">
    <source>
        <dbReference type="RuleBase" id="RU367007"/>
    </source>
</evidence>
<keyword evidence="8 10" id="KW-0472">Membrane</keyword>
<keyword evidence="7 10" id="KW-1133">Transmembrane helix</keyword>
<feature type="transmembrane region" description="Helical" evidence="10">
    <location>
        <begin position="28"/>
        <end position="49"/>
    </location>
</feature>
<feature type="transmembrane region" description="Helical" evidence="10">
    <location>
        <begin position="147"/>
        <end position="165"/>
    </location>
</feature>
<feature type="transmembrane region" description="Helical" evidence="10">
    <location>
        <begin position="171"/>
        <end position="190"/>
    </location>
</feature>
<keyword evidence="6 10" id="KW-0812">Transmembrane</keyword>
<feature type="transmembrane region" description="Helical" evidence="10">
    <location>
        <begin position="257"/>
        <end position="281"/>
    </location>
</feature>
<gene>
    <name evidence="13" type="ORF">NITHO_5140002</name>
</gene>
<comment type="subcellular location">
    <subcellularLocation>
        <location evidence="10">Cell membrane</location>
    </subcellularLocation>
    <subcellularLocation>
        <location evidence="1">Endomembrane system</location>
        <topology evidence="1">Multi-pass membrane protein</topology>
    </subcellularLocation>
</comment>
<evidence type="ECO:0000256" key="6">
    <source>
        <dbReference type="ARBA" id="ARBA00022692"/>
    </source>
</evidence>
<dbReference type="InterPro" id="IPR032421">
    <property type="entry name" value="PMT_4TMC"/>
</dbReference>
<accession>I4ELI9</accession>
<dbReference type="PANTHER" id="PTHR10050:SF46">
    <property type="entry name" value="PROTEIN O-MANNOSYL-TRANSFERASE 2"/>
    <property type="match status" value="1"/>
</dbReference>
<feature type="transmembrane region" description="Helical" evidence="10">
    <location>
        <begin position="118"/>
        <end position="140"/>
    </location>
</feature>
<evidence type="ECO:0000256" key="8">
    <source>
        <dbReference type="ARBA" id="ARBA00023136"/>
    </source>
</evidence>
<dbReference type="PANTHER" id="PTHR10050">
    <property type="entry name" value="DOLICHYL-PHOSPHATE-MANNOSE--PROTEIN MANNOSYLTRANSFERASE"/>
    <property type="match status" value="1"/>
</dbReference>
<dbReference type="EC" id="2.4.1.-" evidence="10"/>
<organism evidence="13 14">
    <name type="scientific">Nitrolancea hollandica Lb</name>
    <dbReference type="NCBI Taxonomy" id="1129897"/>
    <lineage>
        <taxon>Bacteria</taxon>
        <taxon>Pseudomonadati</taxon>
        <taxon>Thermomicrobiota</taxon>
        <taxon>Thermomicrobia</taxon>
        <taxon>Sphaerobacterales</taxon>
        <taxon>Sphaerobacterineae</taxon>
        <taxon>Sphaerobacteraceae</taxon>
        <taxon>Nitrolancea</taxon>
    </lineage>
</organism>
<evidence type="ECO:0000256" key="7">
    <source>
        <dbReference type="ARBA" id="ARBA00022989"/>
    </source>
</evidence>
<dbReference type="GO" id="GO:0005886">
    <property type="term" value="C:plasma membrane"/>
    <property type="evidence" value="ECO:0007669"/>
    <property type="project" value="UniProtKB-SubCell"/>
</dbReference>
<keyword evidence="14" id="KW-1185">Reference proteome</keyword>
<dbReference type="Pfam" id="PF02366">
    <property type="entry name" value="PMT"/>
    <property type="match status" value="1"/>
</dbReference>
<feature type="transmembrane region" description="Helical" evidence="10">
    <location>
        <begin position="390"/>
        <end position="409"/>
    </location>
</feature>
<name>I4ELI9_9BACT</name>
<proteinExistence type="inferred from homology"/>
<protein>
    <recommendedName>
        <fullName evidence="9 10">Polyprenol-phosphate-mannose--protein mannosyltransferase</fullName>
        <ecNumber evidence="10">2.4.1.-</ecNumber>
    </recommendedName>
</protein>
<dbReference type="InterPro" id="IPR027005">
    <property type="entry name" value="PMT-like"/>
</dbReference>
<feature type="transmembrane region" description="Helical" evidence="10">
    <location>
        <begin position="366"/>
        <end position="384"/>
    </location>
</feature>
<evidence type="ECO:0000256" key="5">
    <source>
        <dbReference type="ARBA" id="ARBA00022679"/>
    </source>
</evidence>
<dbReference type="EMBL" id="CAGS01000462">
    <property type="protein sequence ID" value="CCF85551.1"/>
    <property type="molecule type" value="Genomic_DNA"/>
</dbReference>
<evidence type="ECO:0000313" key="14">
    <source>
        <dbReference type="Proteomes" id="UP000004221"/>
    </source>
</evidence>
<evidence type="ECO:0000256" key="2">
    <source>
        <dbReference type="ARBA" id="ARBA00004922"/>
    </source>
</evidence>
<comment type="caution">
    <text evidence="13">The sequence shown here is derived from an EMBL/GenBank/DDBJ whole genome shotgun (WGS) entry which is preliminary data.</text>
</comment>
<evidence type="ECO:0000313" key="13">
    <source>
        <dbReference type="EMBL" id="CCF85551.1"/>
    </source>
</evidence>
<keyword evidence="4 10" id="KW-0328">Glycosyltransferase</keyword>
<keyword evidence="5 10" id="KW-0808">Transferase</keyword>
<sequence>MSELLGALNRKPAPAPAQSENAKRSGSGFWITLVIPLILFVVALVLFLFRLSTPPEFIYDEVYHVYTAQQYLLGNHDAYVWYTHASSPIRGVAYEWTHPPLGKLIIAASIKLMGDNSFGWRFSSAIFGAIGVVVAYLLALQITKRRWVAGLAAGFLLVDGLYFVQSRIGTLDIFIVVFTTAALASFYGYLTSPPGKAAWPLIRTGILMGLAIAVKWNSFYMAALIGIVALWRLFSYWRASGGKQPDPNAVAGLREHLIWVPAGLIVLPFAIYVASYIPFFVTGHNVSQFVELQRQMYLYHTGLKATHAYASSWWTWPLAIRPVWYYTNNAGGMVSNIYANGNPILFWTFLPALIWVTVRWWRTRRLALLVLLIGFFGQWLPWALSPRIAFIYHFLEAVPFGCLALAIVVGEIWDWGGRWRYVAGGIVTMVVAAFIFFFPIYAAIPLTPEQFAMRIWIPSWR</sequence>
<dbReference type="OrthoDB" id="142814at2"/>
<evidence type="ECO:0000259" key="12">
    <source>
        <dbReference type="Pfam" id="PF16192"/>
    </source>
</evidence>
<evidence type="ECO:0000259" key="11">
    <source>
        <dbReference type="Pfam" id="PF02366"/>
    </source>
</evidence>